<organism evidence="2 3">
    <name type="scientific">Acinetobacter nematophilus</name>
    <dbReference type="NCBI Taxonomy" id="2994642"/>
    <lineage>
        <taxon>Bacteria</taxon>
        <taxon>Pseudomonadati</taxon>
        <taxon>Pseudomonadota</taxon>
        <taxon>Gammaproteobacteria</taxon>
        <taxon>Moraxellales</taxon>
        <taxon>Moraxellaceae</taxon>
        <taxon>Acinetobacter</taxon>
    </lineage>
</organism>
<dbReference type="PANTHER" id="PTHR37812">
    <property type="entry name" value="MU-LIKE PROPHAGE FLUMU PROTEIN C"/>
    <property type="match status" value="1"/>
</dbReference>
<evidence type="ECO:0000313" key="3">
    <source>
        <dbReference type="Proteomes" id="UP001146019"/>
    </source>
</evidence>
<accession>A0A9X3IG76</accession>
<comment type="caution">
    <text evidence="2">The sequence shown here is derived from an EMBL/GenBank/DDBJ whole genome shotgun (WGS) entry which is preliminary data.</text>
</comment>
<gene>
    <name evidence="2" type="ORF">OSH00_02020</name>
</gene>
<dbReference type="PANTHER" id="PTHR37812:SF1">
    <property type="entry name" value="MU-LIKE PROPHAGE FLUMU PROTEIN C"/>
    <property type="match status" value="1"/>
</dbReference>
<keyword evidence="3" id="KW-1185">Reference proteome</keyword>
<name>A0A9X3IG76_9GAMM</name>
<dbReference type="AlphaFoldDB" id="A0A9X3IG76"/>
<evidence type="ECO:0000259" key="1">
    <source>
        <dbReference type="Pfam" id="PF08765"/>
    </source>
</evidence>
<proteinExistence type="predicted"/>
<dbReference type="InterPro" id="IPR052411">
    <property type="entry name" value="c-mor_Regulatory_Protein"/>
</dbReference>
<dbReference type="InterPro" id="IPR014875">
    <property type="entry name" value="Mor_transcription_activator"/>
</dbReference>
<dbReference type="Pfam" id="PF08765">
    <property type="entry name" value="Mor"/>
    <property type="match status" value="1"/>
</dbReference>
<protein>
    <recommendedName>
        <fullName evidence="1">Mor transcription activator domain-containing protein</fullName>
    </recommendedName>
</protein>
<reference evidence="2" key="1">
    <citation type="submission" date="2022-11" db="EMBL/GenBank/DDBJ databases">
        <title>Biodiversity and phylogenetic relationships of bacteria.</title>
        <authorList>
            <person name="Machado R.A.R."/>
            <person name="Bhat A."/>
            <person name="Loulou A."/>
            <person name="Kallel S."/>
        </authorList>
    </citation>
    <scope>NUCLEOTIDE SEQUENCE</scope>
    <source>
        <strain evidence="2">A-IN1</strain>
    </source>
</reference>
<feature type="domain" description="Mor transcription activator" evidence="1">
    <location>
        <begin position="11"/>
        <end position="117"/>
    </location>
</feature>
<dbReference type="EMBL" id="JAPKMY010000001">
    <property type="protein sequence ID" value="MCX5466510.1"/>
    <property type="molecule type" value="Genomic_DNA"/>
</dbReference>
<dbReference type="SUPFAM" id="SSF46689">
    <property type="entry name" value="Homeodomain-like"/>
    <property type="match status" value="1"/>
</dbReference>
<sequence>MTRELGKQSRQGKALLHDLRDLACRLLKNLDTVDDDAAKQISNELMFQVSQHWGGQSVYIIKDDAFHAEERDIQIYKEFNGHNHTELSKKYKLTEIYIYRIVKRMHEQERNRLQPSLFDA</sequence>
<dbReference type="RefSeq" id="WP_266129025.1">
    <property type="nucleotide sequence ID" value="NZ_JAPKMY010000001.1"/>
</dbReference>
<dbReference type="InterPro" id="IPR009057">
    <property type="entry name" value="Homeodomain-like_sf"/>
</dbReference>
<evidence type="ECO:0000313" key="2">
    <source>
        <dbReference type="EMBL" id="MCX5466510.1"/>
    </source>
</evidence>
<dbReference type="Proteomes" id="UP001146019">
    <property type="component" value="Unassembled WGS sequence"/>
</dbReference>
<dbReference type="Gene3D" id="1.10.10.60">
    <property type="entry name" value="Homeodomain-like"/>
    <property type="match status" value="1"/>
</dbReference>